<proteinExistence type="predicted"/>
<name>A0A5P6P4F4_9BRAD</name>
<reference evidence="2" key="1">
    <citation type="submission" date="2019-10" db="EMBL/GenBank/DDBJ databases">
        <title>Complete Genome Sequence of Bradyrhizobium betae type strain PL7HG1T.</title>
        <authorList>
            <person name="Bromfield E.S.P."/>
            <person name="Cloutier S."/>
        </authorList>
    </citation>
    <scope>NUCLEOTIDE SEQUENCE [LARGE SCALE GENOMIC DNA]</scope>
    <source>
        <strain evidence="2">PL7HG1</strain>
    </source>
</reference>
<sequence length="62" mass="6860">MTKRWKSPLILRLSRIEAWGKARFKSAIQSRDTAKALKAANLYTAASARANGLLGSMIRPDT</sequence>
<dbReference type="Proteomes" id="UP000325641">
    <property type="component" value="Chromosome"/>
</dbReference>
<dbReference type="RefSeq" id="WP_151645100.1">
    <property type="nucleotide sequence ID" value="NZ_CP044543.1"/>
</dbReference>
<accession>A0A5P6P4F4</accession>
<gene>
    <name evidence="1" type="ORF">F8237_12660</name>
</gene>
<dbReference type="KEGG" id="bbet:F8237_12660"/>
<organism evidence="1 2">
    <name type="scientific">Bradyrhizobium betae</name>
    <dbReference type="NCBI Taxonomy" id="244734"/>
    <lineage>
        <taxon>Bacteria</taxon>
        <taxon>Pseudomonadati</taxon>
        <taxon>Pseudomonadota</taxon>
        <taxon>Alphaproteobacteria</taxon>
        <taxon>Hyphomicrobiales</taxon>
        <taxon>Nitrobacteraceae</taxon>
        <taxon>Bradyrhizobium</taxon>
    </lineage>
</organism>
<dbReference type="AlphaFoldDB" id="A0A5P6P4F4"/>
<protein>
    <submittedName>
        <fullName evidence="1">Uncharacterized protein</fullName>
    </submittedName>
</protein>
<dbReference type="EMBL" id="CP044543">
    <property type="protein sequence ID" value="QFI73171.1"/>
    <property type="molecule type" value="Genomic_DNA"/>
</dbReference>
<evidence type="ECO:0000313" key="2">
    <source>
        <dbReference type="Proteomes" id="UP000325641"/>
    </source>
</evidence>
<evidence type="ECO:0000313" key="1">
    <source>
        <dbReference type="EMBL" id="QFI73171.1"/>
    </source>
</evidence>